<dbReference type="AlphaFoldDB" id="A0A094LTC4"/>
<reference evidence="2 3" key="1">
    <citation type="submission" date="2014-06" db="EMBL/GenBank/DDBJ databases">
        <title>Shewanella sp. YQH10.</title>
        <authorList>
            <person name="Liu Y."/>
            <person name="Zeng R."/>
        </authorList>
    </citation>
    <scope>NUCLEOTIDE SEQUENCE [LARGE SCALE GENOMIC DNA]</scope>
    <source>
        <strain evidence="2 3">YQH10</strain>
    </source>
</reference>
<dbReference type="OrthoDB" id="9803892at2"/>
<dbReference type="RefSeq" id="WP_037440300.1">
    <property type="nucleotide sequence ID" value="NZ_JPEO01000002.1"/>
</dbReference>
<dbReference type="Proteomes" id="UP000029264">
    <property type="component" value="Unassembled WGS sequence"/>
</dbReference>
<gene>
    <name evidence="2" type="ORF">HR45_03130</name>
</gene>
<dbReference type="InterPro" id="IPR016040">
    <property type="entry name" value="NAD(P)-bd_dom"/>
</dbReference>
<evidence type="ECO:0000259" key="1">
    <source>
        <dbReference type="Pfam" id="PF13460"/>
    </source>
</evidence>
<comment type="caution">
    <text evidence="2">The sequence shown here is derived from an EMBL/GenBank/DDBJ whole genome shotgun (WGS) entry which is preliminary data.</text>
</comment>
<dbReference type="EMBL" id="JPEO01000002">
    <property type="protein sequence ID" value="KFZ38443.1"/>
    <property type="molecule type" value="Genomic_DNA"/>
</dbReference>
<dbReference type="InterPro" id="IPR036291">
    <property type="entry name" value="NAD(P)-bd_dom_sf"/>
</dbReference>
<proteinExistence type="predicted"/>
<name>A0A094LTC4_9GAMM</name>
<evidence type="ECO:0000313" key="3">
    <source>
        <dbReference type="Proteomes" id="UP000029264"/>
    </source>
</evidence>
<dbReference type="PANTHER" id="PTHR15020:SF50">
    <property type="entry name" value="UPF0659 PROTEIN YMR090W"/>
    <property type="match status" value="1"/>
</dbReference>
<dbReference type="PANTHER" id="PTHR15020">
    <property type="entry name" value="FLAVIN REDUCTASE-RELATED"/>
    <property type="match status" value="1"/>
</dbReference>
<dbReference type="Gene3D" id="3.40.50.720">
    <property type="entry name" value="NAD(P)-binding Rossmann-like Domain"/>
    <property type="match status" value="1"/>
</dbReference>
<organism evidence="2 3">
    <name type="scientific">Shewanella mangrovi</name>
    <dbReference type="NCBI Taxonomy" id="1515746"/>
    <lineage>
        <taxon>Bacteria</taxon>
        <taxon>Pseudomonadati</taxon>
        <taxon>Pseudomonadota</taxon>
        <taxon>Gammaproteobacteria</taxon>
        <taxon>Alteromonadales</taxon>
        <taxon>Shewanellaceae</taxon>
        <taxon>Shewanella</taxon>
    </lineage>
</organism>
<feature type="domain" description="NAD(P)-binding" evidence="1">
    <location>
        <begin position="8"/>
        <end position="181"/>
    </location>
</feature>
<dbReference type="STRING" id="1515746.HR45_03130"/>
<accession>A0A094LTC4</accession>
<dbReference type="Pfam" id="PF13460">
    <property type="entry name" value="NAD_binding_10"/>
    <property type="match status" value="1"/>
</dbReference>
<keyword evidence="3" id="KW-1185">Reference proteome</keyword>
<protein>
    <submittedName>
        <fullName evidence="2">NAD-dependent dehydratase</fullName>
    </submittedName>
</protein>
<evidence type="ECO:0000313" key="2">
    <source>
        <dbReference type="EMBL" id="KFZ38443.1"/>
    </source>
</evidence>
<dbReference type="SUPFAM" id="SSF51735">
    <property type="entry name" value="NAD(P)-binding Rossmann-fold domains"/>
    <property type="match status" value="1"/>
</dbReference>
<dbReference type="eggNOG" id="COG0702">
    <property type="taxonomic scope" value="Bacteria"/>
</dbReference>
<sequence length="196" mass="21734">MRHILILGAAGQIAQQAVHLFLEALDVKLTLVLRNAQRLAHLGGHPRVQLIEADIRDQQLLAALMDKQDTVYANLAGDMAAHAQKVVRAMTEAEVKRLIFVTSMGVYDEVLGESFGSILQPYRDATRIVEASNLDYTILRPAWLNNRNEISYGITQKGEDFVNADATVSRKSVADLIVKSALNNVHIRESLGVHQR</sequence>